<comment type="caution">
    <text evidence="1">The sequence shown here is derived from an EMBL/GenBank/DDBJ whole genome shotgun (WGS) entry which is preliminary data.</text>
</comment>
<evidence type="ECO:0000313" key="2">
    <source>
        <dbReference type="Proteomes" id="UP000033935"/>
    </source>
</evidence>
<sequence length="76" mass="8452">MSRWGPVKGKIAIFVGFFLKNPFENLDTSLSTQGGVVFTAVSKPSKGLLFVPLIRAKEYQNGRFSSMINNIYARIP</sequence>
<protein>
    <submittedName>
        <fullName evidence="1">Uncharacterized protein</fullName>
    </submittedName>
</protein>
<organism evidence="1 2">
    <name type="scientific">Candidatus Uhrbacteria bacterium GW2011_GWF2_39_13</name>
    <dbReference type="NCBI Taxonomy" id="1618995"/>
    <lineage>
        <taxon>Bacteria</taxon>
        <taxon>Candidatus Uhriibacteriota</taxon>
    </lineage>
</organism>
<proteinExistence type="predicted"/>
<dbReference type="EMBL" id="LBWG01000001">
    <property type="protein sequence ID" value="KKR05121.1"/>
    <property type="molecule type" value="Genomic_DNA"/>
</dbReference>
<evidence type="ECO:0000313" key="1">
    <source>
        <dbReference type="EMBL" id="KKR05121.1"/>
    </source>
</evidence>
<reference evidence="1 2" key="1">
    <citation type="journal article" date="2015" name="Nature">
        <title>rRNA introns, odd ribosomes, and small enigmatic genomes across a large radiation of phyla.</title>
        <authorList>
            <person name="Brown C.T."/>
            <person name="Hug L.A."/>
            <person name="Thomas B.C."/>
            <person name="Sharon I."/>
            <person name="Castelle C.J."/>
            <person name="Singh A."/>
            <person name="Wilkins M.J."/>
            <person name="Williams K.H."/>
            <person name="Banfield J.F."/>
        </authorList>
    </citation>
    <scope>NUCLEOTIDE SEQUENCE [LARGE SCALE GENOMIC DNA]</scope>
</reference>
<dbReference type="AlphaFoldDB" id="A0A0G0MXD0"/>
<accession>A0A0G0MXD0</accession>
<dbReference type="Proteomes" id="UP000033935">
    <property type="component" value="Unassembled WGS sequence"/>
</dbReference>
<name>A0A0G0MXD0_9BACT</name>
<gene>
    <name evidence="1" type="ORF">UT30_C0001G0080</name>
</gene>